<feature type="compositionally biased region" description="Acidic residues" evidence="1">
    <location>
        <begin position="50"/>
        <end position="59"/>
    </location>
</feature>
<dbReference type="Gene3D" id="3.40.50.300">
    <property type="entry name" value="P-loop containing nucleotide triphosphate hydrolases"/>
    <property type="match status" value="1"/>
</dbReference>
<dbReference type="SUPFAM" id="SSF52540">
    <property type="entry name" value="P-loop containing nucleoside triphosphate hydrolases"/>
    <property type="match status" value="1"/>
</dbReference>
<evidence type="ECO:0000259" key="3">
    <source>
        <dbReference type="Pfam" id="PF19263"/>
    </source>
</evidence>
<keyword evidence="2" id="KW-0472">Membrane</keyword>
<feature type="domain" description="NrS-1 polymerase-like helicase" evidence="3">
    <location>
        <begin position="173"/>
        <end position="276"/>
    </location>
</feature>
<keyword evidence="5" id="KW-1185">Reference proteome</keyword>
<feature type="transmembrane region" description="Helical" evidence="2">
    <location>
        <begin position="130"/>
        <end position="152"/>
    </location>
</feature>
<feature type="region of interest" description="Disordered" evidence="1">
    <location>
        <begin position="1"/>
        <end position="76"/>
    </location>
</feature>
<organism evidence="4 5">
    <name type="scientific">Odynerus spinipes</name>
    <dbReference type="NCBI Taxonomy" id="1348599"/>
    <lineage>
        <taxon>Eukaryota</taxon>
        <taxon>Metazoa</taxon>
        <taxon>Ecdysozoa</taxon>
        <taxon>Arthropoda</taxon>
        <taxon>Hexapoda</taxon>
        <taxon>Insecta</taxon>
        <taxon>Pterygota</taxon>
        <taxon>Neoptera</taxon>
        <taxon>Endopterygota</taxon>
        <taxon>Hymenoptera</taxon>
        <taxon>Apocrita</taxon>
        <taxon>Aculeata</taxon>
        <taxon>Vespoidea</taxon>
        <taxon>Vespidae</taxon>
        <taxon>Eumeninae</taxon>
        <taxon>Odynerus</taxon>
    </lineage>
</organism>
<gene>
    <name evidence="4" type="ORF">KPH14_013070</name>
</gene>
<reference evidence="4" key="1">
    <citation type="submission" date="2021-08" db="EMBL/GenBank/DDBJ databases">
        <authorList>
            <person name="Misof B."/>
            <person name="Oliver O."/>
            <person name="Podsiadlowski L."/>
            <person name="Donath A."/>
            <person name="Peters R."/>
            <person name="Mayer C."/>
            <person name="Rust J."/>
            <person name="Gunkel S."/>
            <person name="Lesny P."/>
            <person name="Martin S."/>
            <person name="Oeyen J.P."/>
            <person name="Petersen M."/>
            <person name="Panagiotis P."/>
            <person name="Wilbrandt J."/>
            <person name="Tanja T."/>
        </authorList>
    </citation>
    <scope>NUCLEOTIDE SEQUENCE</scope>
    <source>
        <strain evidence="4">GBR_01_08_01A</strain>
        <tissue evidence="4">Thorax + abdomen</tissue>
    </source>
</reference>
<evidence type="ECO:0000256" key="1">
    <source>
        <dbReference type="SAM" id="MobiDB-lite"/>
    </source>
</evidence>
<sequence length="657" mass="74739">MQRDETMTSIVGGGSSRVDRKRRRARSKDSRSADPRVRQAAAGDAHEPMDIDENDDEIEDAKRRGASSSVLRSGDNFDLESSAGTFRGDDNSRRDRSLRCRGDTRIPLFDSRVSSPLLHGQISRDVKLSVAYALFVIYIFCGCDIAVTLYMLKFLISPIFPGPWSKESTASVFVGTSNSGKSRLVNLLRRFYNSEHGNLNTSILDTSKDNISTAFFPIATNLVCQIDEPRECDAETFKNLISDTPKQARAFHSQQQQAVSNIAKIFITVNQMFQIVSDDGVLTRLQSFFRVTHRHLDTVKPQSDVTKINGEASLNVAHQFVTQNYPKGLHEQTFLRGFFFLVFHWCSSVVTFREEKFTLSDVVCSNYRERVRAMACGALSRDGVDCDSSTCLPTSAATFAEYHPASRNFDRKLDSYFDVHVSASDDETAVRSSDVAVASNCLTRTLFARLSKARDLPSFLGIDRKTIRLRKLYLALHTRINELEVLNFVSLYPRKIRLLEFLSDLLFVHTNERQARIEAGRTSGNSAAVALANADVSFAKIKDDDYDDNHVNLAVKPYKLELLTSEMHNNFDPFVRFQNTHRIVSAEVPIAREKLEYQLRTFLERFNSTIADAKYRVKYNEFYERFVNEYSRFQYVDPKTNKVIPNKWSLRVKTNIN</sequence>
<protein>
    <recommendedName>
        <fullName evidence="3">NrS-1 polymerase-like helicase domain-containing protein</fullName>
    </recommendedName>
</protein>
<evidence type="ECO:0000256" key="2">
    <source>
        <dbReference type="SAM" id="Phobius"/>
    </source>
</evidence>
<evidence type="ECO:0000313" key="4">
    <source>
        <dbReference type="EMBL" id="KAK2574734.1"/>
    </source>
</evidence>
<feature type="compositionally biased region" description="Basic and acidic residues" evidence="1">
    <location>
        <begin position="27"/>
        <end position="37"/>
    </location>
</feature>
<dbReference type="InterPro" id="IPR027417">
    <property type="entry name" value="P-loop_NTPase"/>
</dbReference>
<accession>A0AAD9R839</accession>
<keyword evidence="2" id="KW-1133">Transmembrane helix</keyword>
<evidence type="ECO:0000313" key="5">
    <source>
        <dbReference type="Proteomes" id="UP001258017"/>
    </source>
</evidence>
<keyword evidence="2" id="KW-0812">Transmembrane</keyword>
<reference evidence="4" key="2">
    <citation type="journal article" date="2023" name="Commun. Biol.">
        <title>Intrasexual cuticular hydrocarbon dimorphism in a wasp sheds light on hydrocarbon biosynthesis genes in Hymenoptera.</title>
        <authorList>
            <person name="Moris V.C."/>
            <person name="Podsiadlowski L."/>
            <person name="Martin S."/>
            <person name="Oeyen J.P."/>
            <person name="Donath A."/>
            <person name="Petersen M."/>
            <person name="Wilbrandt J."/>
            <person name="Misof B."/>
            <person name="Liedtke D."/>
            <person name="Thamm M."/>
            <person name="Scheiner R."/>
            <person name="Schmitt T."/>
            <person name="Niehuis O."/>
        </authorList>
    </citation>
    <scope>NUCLEOTIDE SEQUENCE</scope>
    <source>
        <strain evidence="4">GBR_01_08_01A</strain>
    </source>
</reference>
<name>A0AAD9R839_9HYME</name>
<comment type="caution">
    <text evidence="4">The sequence shown here is derived from an EMBL/GenBank/DDBJ whole genome shotgun (WGS) entry which is preliminary data.</text>
</comment>
<proteinExistence type="predicted"/>
<dbReference type="AlphaFoldDB" id="A0AAD9R839"/>
<dbReference type="InterPro" id="IPR045455">
    <property type="entry name" value="NrS-1_pol-like_helicase"/>
</dbReference>
<dbReference type="Proteomes" id="UP001258017">
    <property type="component" value="Unassembled WGS sequence"/>
</dbReference>
<dbReference type="Pfam" id="PF19263">
    <property type="entry name" value="DUF5906"/>
    <property type="match status" value="1"/>
</dbReference>
<dbReference type="EMBL" id="JAIFRP010005112">
    <property type="protein sequence ID" value="KAK2574734.1"/>
    <property type="molecule type" value="Genomic_DNA"/>
</dbReference>